<sequence>MENQLGVLIRYDADNHTQLVETLSLYLQNNCNILHTADAAYTHRNTIKYRITRIEELLRVDLQDASVRLNLHLALYLHQFILTT</sequence>
<reference evidence="2 3" key="1">
    <citation type="submission" date="2020-08" db="EMBL/GenBank/DDBJ databases">
        <title>Genome public.</title>
        <authorList>
            <person name="Liu C."/>
            <person name="Sun Q."/>
        </authorList>
    </citation>
    <scope>NUCLEOTIDE SEQUENCE [LARGE SCALE GENOMIC DNA]</scope>
    <source>
        <strain evidence="2 3">3_YM_SP_D4_24.mj</strain>
    </source>
</reference>
<dbReference type="Gene3D" id="1.10.10.2840">
    <property type="entry name" value="PucR C-terminal helix-turn-helix domain"/>
    <property type="match status" value="1"/>
</dbReference>
<evidence type="ECO:0000313" key="2">
    <source>
        <dbReference type="EMBL" id="MBC8629388.1"/>
    </source>
</evidence>
<proteinExistence type="predicted"/>
<keyword evidence="3" id="KW-1185">Reference proteome</keyword>
<dbReference type="InterPro" id="IPR025736">
    <property type="entry name" value="PucR_C-HTH_dom"/>
</dbReference>
<dbReference type="EMBL" id="JACRTP010000005">
    <property type="protein sequence ID" value="MBC8629388.1"/>
    <property type="molecule type" value="Genomic_DNA"/>
</dbReference>
<evidence type="ECO:0000259" key="1">
    <source>
        <dbReference type="Pfam" id="PF13556"/>
    </source>
</evidence>
<organism evidence="2 3">
    <name type="scientific">Blautia stercoris</name>
    <dbReference type="NCBI Taxonomy" id="871664"/>
    <lineage>
        <taxon>Bacteria</taxon>
        <taxon>Bacillati</taxon>
        <taxon>Bacillota</taxon>
        <taxon>Clostridia</taxon>
        <taxon>Lachnospirales</taxon>
        <taxon>Lachnospiraceae</taxon>
        <taxon>Blautia</taxon>
    </lineage>
</organism>
<name>A0ABR7PDI5_9FIRM</name>
<dbReference type="InterPro" id="IPR051448">
    <property type="entry name" value="CdaR-like_regulators"/>
</dbReference>
<dbReference type="RefSeq" id="WP_187558959.1">
    <property type="nucleotide sequence ID" value="NZ_JACRTP010000005.1"/>
</dbReference>
<comment type="caution">
    <text evidence="2">The sequence shown here is derived from an EMBL/GenBank/DDBJ whole genome shotgun (WGS) entry which is preliminary data.</text>
</comment>
<gene>
    <name evidence="2" type="ORF">H8712_12350</name>
</gene>
<accession>A0ABR7PDI5</accession>
<evidence type="ECO:0000313" key="3">
    <source>
        <dbReference type="Proteomes" id="UP000661649"/>
    </source>
</evidence>
<dbReference type="PANTHER" id="PTHR33744">
    <property type="entry name" value="CARBOHYDRATE DIACID REGULATOR"/>
    <property type="match status" value="1"/>
</dbReference>
<protein>
    <submittedName>
        <fullName evidence="2">Helix-turn-helix domain-containing protein</fullName>
    </submittedName>
</protein>
<dbReference type="Pfam" id="PF13556">
    <property type="entry name" value="HTH_30"/>
    <property type="match status" value="1"/>
</dbReference>
<dbReference type="InterPro" id="IPR042070">
    <property type="entry name" value="PucR_C-HTH_sf"/>
</dbReference>
<dbReference type="Proteomes" id="UP000661649">
    <property type="component" value="Unassembled WGS sequence"/>
</dbReference>
<feature type="domain" description="PucR C-terminal helix-turn-helix" evidence="1">
    <location>
        <begin position="19"/>
        <end position="76"/>
    </location>
</feature>
<dbReference type="PANTHER" id="PTHR33744:SF1">
    <property type="entry name" value="DNA-BINDING TRANSCRIPTIONAL ACTIVATOR ADER"/>
    <property type="match status" value="1"/>
</dbReference>